<comment type="caution">
    <text evidence="2">The sequence shown here is derived from an EMBL/GenBank/DDBJ whole genome shotgun (WGS) entry which is preliminary data.</text>
</comment>
<gene>
    <name evidence="2" type="ORF">XA68_14671</name>
</gene>
<dbReference type="EMBL" id="LAZP02000374">
    <property type="protein sequence ID" value="PFH57708.1"/>
    <property type="molecule type" value="Genomic_DNA"/>
</dbReference>
<evidence type="ECO:0000256" key="1">
    <source>
        <dbReference type="SAM" id="MobiDB-lite"/>
    </source>
</evidence>
<feature type="region of interest" description="Disordered" evidence="1">
    <location>
        <begin position="1111"/>
        <end position="1163"/>
    </location>
</feature>
<feature type="compositionally biased region" description="Polar residues" evidence="1">
    <location>
        <begin position="1111"/>
        <end position="1127"/>
    </location>
</feature>
<feature type="compositionally biased region" description="Polar residues" evidence="1">
    <location>
        <begin position="838"/>
        <end position="848"/>
    </location>
</feature>
<feature type="compositionally biased region" description="Basic and acidic residues" evidence="1">
    <location>
        <begin position="1527"/>
        <end position="1550"/>
    </location>
</feature>
<feature type="compositionally biased region" description="Basic and acidic residues" evidence="1">
    <location>
        <begin position="140"/>
        <end position="150"/>
    </location>
</feature>
<reference evidence="2 3" key="1">
    <citation type="journal article" date="2015" name="BMC Genomics">
        <title>Gene expression during zombie ant biting behavior reflects the complexity underlying fungal parasitic behavioral manipulation.</title>
        <authorList>
            <person name="de Bekker C."/>
            <person name="Ohm R.A."/>
            <person name="Loreto R.G."/>
            <person name="Sebastian A."/>
            <person name="Albert I."/>
            <person name="Merrow M."/>
            <person name="Brachmann A."/>
            <person name="Hughes D.P."/>
        </authorList>
    </citation>
    <scope>NUCLEOTIDE SEQUENCE [LARGE SCALE GENOMIC DNA]</scope>
    <source>
        <strain evidence="2 3">SC16a</strain>
    </source>
</reference>
<keyword evidence="3" id="KW-1185">Reference proteome</keyword>
<feature type="compositionally biased region" description="Low complexity" evidence="1">
    <location>
        <begin position="1420"/>
        <end position="1435"/>
    </location>
</feature>
<feature type="region of interest" description="Disordered" evidence="1">
    <location>
        <begin position="722"/>
        <end position="1098"/>
    </location>
</feature>
<feature type="compositionally biased region" description="Low complexity" evidence="1">
    <location>
        <begin position="1604"/>
        <end position="1613"/>
    </location>
</feature>
<dbReference type="STRING" id="268505.A0A2A9P8S0"/>
<feature type="region of interest" description="Disordered" evidence="1">
    <location>
        <begin position="329"/>
        <end position="624"/>
    </location>
</feature>
<feature type="compositionally biased region" description="Polar residues" evidence="1">
    <location>
        <begin position="1622"/>
        <end position="1632"/>
    </location>
</feature>
<feature type="region of interest" description="Disordered" evidence="1">
    <location>
        <begin position="1299"/>
        <end position="1483"/>
    </location>
</feature>
<organism evidence="2 3">
    <name type="scientific">Ophiocordyceps unilateralis</name>
    <name type="common">Zombie-ant fungus</name>
    <name type="synonym">Torrubia unilateralis</name>
    <dbReference type="NCBI Taxonomy" id="268505"/>
    <lineage>
        <taxon>Eukaryota</taxon>
        <taxon>Fungi</taxon>
        <taxon>Dikarya</taxon>
        <taxon>Ascomycota</taxon>
        <taxon>Pezizomycotina</taxon>
        <taxon>Sordariomycetes</taxon>
        <taxon>Hypocreomycetidae</taxon>
        <taxon>Hypocreales</taxon>
        <taxon>Ophiocordycipitaceae</taxon>
        <taxon>Ophiocordyceps</taxon>
    </lineage>
</organism>
<feature type="region of interest" description="Disordered" evidence="1">
    <location>
        <begin position="694"/>
        <end position="713"/>
    </location>
</feature>
<evidence type="ECO:0000313" key="3">
    <source>
        <dbReference type="Proteomes" id="UP000037136"/>
    </source>
</evidence>
<feature type="compositionally biased region" description="Pro residues" evidence="1">
    <location>
        <begin position="1309"/>
        <end position="1318"/>
    </location>
</feature>
<feature type="compositionally biased region" description="Polar residues" evidence="1">
    <location>
        <begin position="1763"/>
        <end position="1796"/>
    </location>
</feature>
<accession>A0A2A9P8S0</accession>
<feature type="compositionally biased region" description="Polar residues" evidence="1">
    <location>
        <begin position="742"/>
        <end position="758"/>
    </location>
</feature>
<feature type="compositionally biased region" description="Polar residues" evidence="1">
    <location>
        <begin position="394"/>
        <end position="405"/>
    </location>
</feature>
<dbReference type="Proteomes" id="UP000037136">
    <property type="component" value="Unassembled WGS sequence"/>
</dbReference>
<feature type="compositionally biased region" description="Polar residues" evidence="1">
    <location>
        <begin position="238"/>
        <end position="247"/>
    </location>
</feature>
<feature type="compositionally biased region" description="Basic and acidic residues" evidence="1">
    <location>
        <begin position="1069"/>
        <end position="1081"/>
    </location>
</feature>
<feature type="compositionally biased region" description="Low complexity" evidence="1">
    <location>
        <begin position="418"/>
        <end position="431"/>
    </location>
</feature>
<feature type="compositionally biased region" description="Low complexity" evidence="1">
    <location>
        <begin position="57"/>
        <end position="69"/>
    </location>
</feature>
<feature type="compositionally biased region" description="Polar residues" evidence="1">
    <location>
        <begin position="1808"/>
        <end position="1818"/>
    </location>
</feature>
<feature type="compositionally biased region" description="Polar residues" evidence="1">
    <location>
        <begin position="1257"/>
        <end position="1268"/>
    </location>
</feature>
<feature type="compositionally biased region" description="Acidic residues" evidence="1">
    <location>
        <begin position="41"/>
        <end position="51"/>
    </location>
</feature>
<feature type="compositionally biased region" description="Polar residues" evidence="1">
    <location>
        <begin position="367"/>
        <end position="376"/>
    </location>
</feature>
<feature type="compositionally biased region" description="Basic and acidic residues" evidence="1">
    <location>
        <begin position="1367"/>
        <end position="1384"/>
    </location>
</feature>
<evidence type="ECO:0000313" key="2">
    <source>
        <dbReference type="EMBL" id="PFH57708.1"/>
    </source>
</evidence>
<feature type="compositionally biased region" description="Polar residues" evidence="1">
    <location>
        <begin position="11"/>
        <end position="26"/>
    </location>
</feature>
<proteinExistence type="predicted"/>
<reference evidence="2 3" key="2">
    <citation type="journal article" date="2017" name="Sci. Rep.">
        <title>Ant-infecting Ophiocordyceps genomes reveal a high diversity of potential behavioral manipulation genes and a possible major role for enterotoxins.</title>
        <authorList>
            <person name="de Bekker C."/>
            <person name="Ohm R.A."/>
            <person name="Evans H.C."/>
            <person name="Brachmann A."/>
            <person name="Hughes D.P."/>
        </authorList>
    </citation>
    <scope>NUCLEOTIDE SEQUENCE [LARGE SCALE GENOMIC DNA]</scope>
    <source>
        <strain evidence="2 3">SC16a</strain>
    </source>
</reference>
<feature type="compositionally biased region" description="Low complexity" evidence="1">
    <location>
        <begin position="699"/>
        <end position="713"/>
    </location>
</feature>
<dbReference type="OrthoDB" id="5151921at2759"/>
<sequence length="1932" mass="207107">MAGSVDRDSGLLQTSAASPYQVNVNRTKTRKWVEAKAQSYDGDDWGALDYDEPQREPVPSLPTSLAPLPSHRPAHDVWPPSRLPRQSAEHAPPSIQVTTDRHKLPSSDSFRSVSSPVSSRPSRAIEGSYGDSPTLARSPDAYRHFDEDEKRHRRSTIDPLPDTGNDLCLPAVTVGSDISMGTDDKSKDDTFHSADSGADVTSLGERDARRDSVSPQLPDVTRMSSFGPDFFDIRPKESGSSPSTMPADSTMAEHIPASLQEHTLLPLDSGEGSEPDQNAASPTKPVEQRSDMVTSIPDDGTSVRADSPIISFADPHANAAAVEELAHIQARPSLLQPDPEWPSVPPLQTPSPRPSEGALDKPEVPQASRSSSTGQPYQRALADGYPKPRPVQRKPTNSTITPSSVKDSDALSEEILRSLSPSASSSVLTTSGEGHRSMQPASPVAGRESTYTLGDYDSYWDDASSRADKSAPLPPTPPSKVPLDPPATPADGTELRRRFSWEVDDAEAVAPLPEHHVSPSSAAGEPIVAEARSEQTPTPPSPGGDDAAVKPVGIQDVASGWAASAAPDPPSPLSVASDKHVSVSDRDSKRPSLADDKAVAQAVSSLSSPTPPPEPPARLSSSSLVEAVKTNLPAQTRVMAFREVMGMPNVADRIAKFNETRDHVATTDSGLDDWLAALQAQYPEHAKEAAALCQPVHGSPSSASSQPAAQQQQPYYQQYLNASTPGASHSSRSRLGGLPIPSQVTVSSFGHPSNQIGTKSKELMHSAGKMGKGLLSKGKSKLRGSGDKFAPQGEGAGTPRAERRTSWAVSLGRSRPDETVPLEPAITFQGPPPPRTGSLESSAQSRQSVRPRHVSAELDPATDAVVPRFEPATEKTGKDQSAGRSAADQTPEGWILVPSPESDVPADASVAEEEDGGVALQGREAPKRISSFVGLPPIRRSSTFGLTTRAKRASRRFSLDEDDGDEGQSKGNNNAQAIHDGRSDLSDDIAEPLSLVPSPVMEAPDPMQRRNGDSGPDVLNHKQEEPQDAEAKPPQPPTRVFHPMLPPGQFDTSARPPKSPIPGLLTGDWKLEESHLSEPLHLKTRHRPGSGGNSQQHVYCEYDKETGLPVSSVSAQPRQATYATPPSSAHRYPELFSYPADYAGQRPPPPRSQTWGQPEQRVYHAHRPRAETAFNVYKGELGGGVPGWQRGRRQQREDMVRGSGAFASEASMATERSREPRKRQSGFFSSLAGRTSTSRDGGIRPGSPRRPPSSSSLVTDQASAAASQHETRKKKRFSNMAAFSGLKDILQGSGQERGGRSLVLFHTPVGPPAVPPPGLDRSSTTSSFDLPPPQSISENGVEWRRRRSSVSDMISGMLGRRPASKAGEPEAPRQVEGSQREVPEHPPMSGAVQHPGGRPQGATERLPDKAIRAGPVDASRSTPTVTVRPVTQNRPRPSPLGFEPLTHRPWENEASSTCRAHQGRAKQREQAAGKLSKHSGAIPGRKDGALALAGIGALHDGAGEADAFTVSPDPSVVSDLQASERAIGGERLTDEAPGRCLAGERGEARARCPQWSVSSDEISDHVSRNGVSARPSPGMGGESAQALQWRRGPSSGHQNHHHQQQQQQQQPPHHFSHRSESALPSKQTAQTDSRWKGLKNRMSAQVAAPIQNRGDRLPGLKMLGAIRRMSPQREAVSGTGRWGQENRQRQHTPSPLKAADQREKKYEQVPLPKSYAAVQGEGRVATPARDVVAHGGRSYEDRMATEAHSPGRAKVMPSGSPRPKQSPTSEQGEATRQGGASPNFSLSSPRSQQSPWTGRDAVSPMYGMSSSPPASTTEPMLVLPSPPSSVLGVSSAPRAGGGLGVVAHQPSINSLITWSEADDEAKAERKAAELDDTAERYIRSRRLEAQEEKIAYREEDADDYQPQMSATSYPGQEWSPYGALGYEDWRED</sequence>
<feature type="compositionally biased region" description="Basic and acidic residues" evidence="1">
    <location>
        <begin position="1019"/>
        <end position="1031"/>
    </location>
</feature>
<feature type="compositionally biased region" description="Pro residues" evidence="1">
    <location>
        <begin position="472"/>
        <end position="488"/>
    </location>
</feature>
<feature type="region of interest" description="Disordered" evidence="1">
    <location>
        <begin position="1"/>
        <end position="309"/>
    </location>
</feature>
<feature type="region of interest" description="Disordered" evidence="1">
    <location>
        <begin position="1175"/>
        <end position="1279"/>
    </location>
</feature>
<name>A0A2A9P8S0_OPHUN</name>
<feature type="region of interest" description="Disordered" evidence="1">
    <location>
        <begin position="1509"/>
        <end position="1823"/>
    </location>
</feature>
<feature type="compositionally biased region" description="Pro residues" evidence="1">
    <location>
        <begin position="339"/>
        <end position="353"/>
    </location>
</feature>
<feature type="compositionally biased region" description="Polar residues" evidence="1">
    <location>
        <begin position="1226"/>
        <end position="1236"/>
    </location>
</feature>
<feature type="compositionally biased region" description="Basic and acidic residues" evidence="1">
    <location>
        <begin position="577"/>
        <end position="598"/>
    </location>
</feature>
<feature type="compositionally biased region" description="Low complexity" evidence="1">
    <location>
        <begin position="768"/>
        <end position="777"/>
    </location>
</feature>
<protein>
    <submittedName>
        <fullName evidence="2">Uncharacterized protein</fullName>
    </submittedName>
</protein>
<feature type="compositionally biased region" description="Basic and acidic residues" evidence="1">
    <location>
        <begin position="182"/>
        <end position="192"/>
    </location>
</feature>
<feature type="region of interest" description="Disordered" evidence="1">
    <location>
        <begin position="1896"/>
        <end position="1932"/>
    </location>
</feature>
<feature type="compositionally biased region" description="Low complexity" evidence="1">
    <location>
        <begin position="106"/>
        <end position="122"/>
    </location>
</feature>